<dbReference type="InterPro" id="IPR005199">
    <property type="entry name" value="Glyco_hydro_79"/>
</dbReference>
<evidence type="ECO:0000313" key="4">
    <source>
        <dbReference type="Proteomes" id="UP001605036"/>
    </source>
</evidence>
<feature type="signal peptide" evidence="2">
    <location>
        <begin position="1"/>
        <end position="27"/>
    </location>
</feature>
<dbReference type="Pfam" id="PF03662">
    <property type="entry name" value="Glyco_hydro_79n"/>
    <property type="match status" value="1"/>
</dbReference>
<feature type="chain" id="PRO_5044875379" evidence="2">
    <location>
        <begin position="28"/>
        <end position="492"/>
    </location>
</feature>
<sequence length="492" mass="55660">MAYTLNRLLFLCTLLFSVCLVFLKGESKYVKEVNTRLVINTSRIVATVDIHHFLILRTRNCKCSRRPGTIHDQNWRNTAGSDGIRCWGSSFKVSVAFGLNALYGRSKSTSQYEVVNPWDPRNAENFIRYTRERAYPVIAWGLGNELLSSGIGKTVSPELYAADVKNLRNIIDKFYDDSKPSVVAPDSFYEKGRKDIPRFLEASGQGVVDVVTRHIYNLGPGVTETNELIRNVLSRSYAENEVVNYESLRSDLKEHPKTTIWIGEAGGAYNSGHHEVTDAFIFAFWYLDQLGTASRYNNQAFCRELCWRLLWPRRFRLQPESGLLWLMGREVFVVDIHDETNDVRAYAHCQKNNKDGVTLLLLNYSNSTRHQLDLSLLGYSPDSLPRNFTKLIMKKKYQKDEYITSSEPSSGNVRLEYHMSAADGTMTGRIVLLNGQPLLVTPSGKIPTLSLVMANLTSPVSLAPFTYAYVVIPNANAPACAAYESSRRRMTT</sequence>
<dbReference type="EMBL" id="JBHFFA010000006">
    <property type="protein sequence ID" value="KAL2621483.1"/>
    <property type="molecule type" value="Genomic_DNA"/>
</dbReference>
<proteinExistence type="inferred from homology"/>
<comment type="similarity">
    <text evidence="1">Belongs to the glycosyl hydrolase 79 family.</text>
</comment>
<dbReference type="SUPFAM" id="SSF51445">
    <property type="entry name" value="(Trans)glycosidases"/>
    <property type="match status" value="1"/>
</dbReference>
<protein>
    <submittedName>
        <fullName evidence="3">Uncharacterized protein</fullName>
    </submittedName>
</protein>
<dbReference type="PANTHER" id="PTHR14363">
    <property type="entry name" value="HEPARANASE-RELATED"/>
    <property type="match status" value="1"/>
</dbReference>
<evidence type="ECO:0000256" key="1">
    <source>
        <dbReference type="ARBA" id="ARBA00009800"/>
    </source>
</evidence>
<comment type="caution">
    <text evidence="3">The sequence shown here is derived from an EMBL/GenBank/DDBJ whole genome shotgun (WGS) entry which is preliminary data.</text>
</comment>
<dbReference type="Gene3D" id="3.20.20.80">
    <property type="entry name" value="Glycosidases"/>
    <property type="match status" value="1"/>
</dbReference>
<keyword evidence="2" id="KW-0732">Signal</keyword>
<dbReference type="InterPro" id="IPR017853">
    <property type="entry name" value="GH"/>
</dbReference>
<gene>
    <name evidence="3" type="ORF">R1flu_001688</name>
</gene>
<evidence type="ECO:0000313" key="3">
    <source>
        <dbReference type="EMBL" id="KAL2621483.1"/>
    </source>
</evidence>
<evidence type="ECO:0000256" key="2">
    <source>
        <dbReference type="SAM" id="SignalP"/>
    </source>
</evidence>
<accession>A0ABD1Y475</accession>
<dbReference type="PANTHER" id="PTHR14363:SF17">
    <property type="entry name" value="HEPARANASE-LIKE PROTEIN 3"/>
    <property type="match status" value="1"/>
</dbReference>
<name>A0ABD1Y475_9MARC</name>
<reference evidence="3 4" key="1">
    <citation type="submission" date="2024-09" db="EMBL/GenBank/DDBJ databases">
        <title>Chromosome-scale assembly of Riccia fluitans.</title>
        <authorList>
            <person name="Paukszto L."/>
            <person name="Sawicki J."/>
            <person name="Karawczyk K."/>
            <person name="Piernik-Szablinska J."/>
            <person name="Szczecinska M."/>
            <person name="Mazdziarz M."/>
        </authorList>
    </citation>
    <scope>NUCLEOTIDE SEQUENCE [LARGE SCALE GENOMIC DNA]</scope>
    <source>
        <strain evidence="3">Rf_01</strain>
        <tissue evidence="3">Aerial parts of the thallus</tissue>
    </source>
</reference>
<keyword evidence="4" id="KW-1185">Reference proteome</keyword>
<organism evidence="3 4">
    <name type="scientific">Riccia fluitans</name>
    <dbReference type="NCBI Taxonomy" id="41844"/>
    <lineage>
        <taxon>Eukaryota</taxon>
        <taxon>Viridiplantae</taxon>
        <taxon>Streptophyta</taxon>
        <taxon>Embryophyta</taxon>
        <taxon>Marchantiophyta</taxon>
        <taxon>Marchantiopsida</taxon>
        <taxon>Marchantiidae</taxon>
        <taxon>Marchantiales</taxon>
        <taxon>Ricciaceae</taxon>
        <taxon>Riccia</taxon>
    </lineage>
</organism>
<dbReference type="Proteomes" id="UP001605036">
    <property type="component" value="Unassembled WGS sequence"/>
</dbReference>
<dbReference type="AlphaFoldDB" id="A0ABD1Y475"/>